<accession>A0A1I3Z6S9</accession>
<dbReference type="SUPFAM" id="SSF46785">
    <property type="entry name" value="Winged helix' DNA-binding domain"/>
    <property type="match status" value="1"/>
</dbReference>
<dbReference type="GO" id="GO:0003677">
    <property type="term" value="F:DNA binding"/>
    <property type="evidence" value="ECO:0007669"/>
    <property type="project" value="InterPro"/>
</dbReference>
<dbReference type="InterPro" id="IPR002571">
    <property type="entry name" value="HrcA"/>
</dbReference>
<dbReference type="Gene3D" id="3.30.450.40">
    <property type="match status" value="1"/>
</dbReference>
<feature type="domain" description="Winged helix-turn-helix transcription repressor HrcA DNA-binding" evidence="7">
    <location>
        <begin position="28"/>
        <end position="83"/>
    </location>
</feature>
<evidence type="ECO:0000313" key="8">
    <source>
        <dbReference type="EMBL" id="SFK39276.1"/>
    </source>
</evidence>
<keyword evidence="9" id="KW-1185">Reference proteome</keyword>
<dbReference type="RefSeq" id="WP_091681531.1">
    <property type="nucleotide sequence ID" value="NZ_FOSN01000007.1"/>
</dbReference>
<proteinExistence type="inferred from homology"/>
<evidence type="ECO:0000313" key="9">
    <source>
        <dbReference type="Proteomes" id="UP000198755"/>
    </source>
</evidence>
<keyword evidence="3 5" id="KW-0346">Stress response</keyword>
<dbReference type="EMBL" id="FOSN01000007">
    <property type="protein sequence ID" value="SFK39276.1"/>
    <property type="molecule type" value="Genomic_DNA"/>
</dbReference>
<dbReference type="Pfam" id="PF01628">
    <property type="entry name" value="HrcA"/>
    <property type="match status" value="1"/>
</dbReference>
<dbReference type="OrthoDB" id="9783139at2"/>
<dbReference type="HAMAP" id="MF_00081">
    <property type="entry name" value="HrcA"/>
    <property type="match status" value="1"/>
</dbReference>
<dbReference type="PANTHER" id="PTHR34824">
    <property type="entry name" value="HEAT-INDUCIBLE TRANSCRIPTION REPRESSOR HRCA"/>
    <property type="match status" value="1"/>
</dbReference>
<dbReference type="AlphaFoldDB" id="A0A1I3Z6S9"/>
<keyword evidence="4 5" id="KW-0804">Transcription</keyword>
<protein>
    <recommendedName>
        <fullName evidence="5">Heat-inducible transcription repressor HrcA</fullName>
    </recommendedName>
</protein>
<keyword evidence="2 5" id="KW-0805">Transcription regulation</keyword>
<evidence type="ECO:0000256" key="4">
    <source>
        <dbReference type="ARBA" id="ARBA00023163"/>
    </source>
</evidence>
<organism evidence="8 9">
    <name type="scientific">Methylocapsa palsarum</name>
    <dbReference type="NCBI Taxonomy" id="1612308"/>
    <lineage>
        <taxon>Bacteria</taxon>
        <taxon>Pseudomonadati</taxon>
        <taxon>Pseudomonadota</taxon>
        <taxon>Alphaproteobacteria</taxon>
        <taxon>Hyphomicrobiales</taxon>
        <taxon>Beijerinckiaceae</taxon>
        <taxon>Methylocapsa</taxon>
    </lineage>
</organism>
<dbReference type="Gene3D" id="1.10.10.10">
    <property type="entry name" value="Winged helix-like DNA-binding domain superfamily/Winged helix DNA-binding domain"/>
    <property type="match status" value="1"/>
</dbReference>
<gene>
    <name evidence="5" type="primary">hrcA</name>
    <name evidence="8" type="ORF">SAMN05444581_10784</name>
</gene>
<evidence type="ECO:0000259" key="6">
    <source>
        <dbReference type="Pfam" id="PF01628"/>
    </source>
</evidence>
<dbReference type="InterPro" id="IPR005104">
    <property type="entry name" value="WHTH_HrcA_DNA-bd"/>
</dbReference>
<evidence type="ECO:0000256" key="3">
    <source>
        <dbReference type="ARBA" id="ARBA00023016"/>
    </source>
</evidence>
<evidence type="ECO:0000256" key="2">
    <source>
        <dbReference type="ARBA" id="ARBA00023015"/>
    </source>
</evidence>
<evidence type="ECO:0000256" key="1">
    <source>
        <dbReference type="ARBA" id="ARBA00022491"/>
    </source>
</evidence>
<dbReference type="InterPro" id="IPR029016">
    <property type="entry name" value="GAF-like_dom_sf"/>
</dbReference>
<comment type="function">
    <text evidence="5">Negative regulator of class I heat shock genes (grpE-dnaK-dnaJ and groELS operons). Prevents heat-shock induction of these operons.</text>
</comment>
<comment type="similarity">
    <text evidence="5">Belongs to the HrcA family.</text>
</comment>
<evidence type="ECO:0000259" key="7">
    <source>
        <dbReference type="Pfam" id="PF03444"/>
    </source>
</evidence>
<dbReference type="PIRSF" id="PIRSF005485">
    <property type="entry name" value="HrcA"/>
    <property type="match status" value="1"/>
</dbReference>
<evidence type="ECO:0000256" key="5">
    <source>
        <dbReference type="HAMAP-Rule" id="MF_00081"/>
    </source>
</evidence>
<feature type="domain" description="Heat-inducible transcription repressor HrcA C-terminal" evidence="6">
    <location>
        <begin position="132"/>
        <end position="355"/>
    </location>
</feature>
<keyword evidence="1 5" id="KW-0678">Repressor</keyword>
<sequence length="372" mass="40770">MLHHLHSVTIDFDHPRDPSRFGAGVASLNERSREIFRRLVDSYLTNGEAVGSRQLSRLLPMALSPASVRNVMQDLEELGLVYAPHTSAGRLPTELGLRFYVDALLELGDIGHGEREQIDAQVRATGQAQPLEDLLSDAMSMLSGLTRGAGVVVTTKDNARLKHMEFVRIEPERALAVLVAEDGTVENRILQIPAWLPPSALSEAGNFLNARIRGRTLFEVKVEIELSHRAAEEELGQLTTRLVDAGLASWADGSGQGPQLIVRGQANLLQDLTALEDLERIRLLFADLETKKDVIDLLSRAEGGEGVRIFIGSENKLFSLSGSSMIAAPFHDDQHRIVGVLGVIGPTRLNYARIVPMVDYTSRVVSRLLAGR</sequence>
<dbReference type="PANTHER" id="PTHR34824:SF1">
    <property type="entry name" value="HEAT-INDUCIBLE TRANSCRIPTION REPRESSOR HRCA"/>
    <property type="match status" value="1"/>
</dbReference>
<dbReference type="NCBIfam" id="TIGR00331">
    <property type="entry name" value="hrcA"/>
    <property type="match status" value="1"/>
</dbReference>
<reference evidence="8 9" key="1">
    <citation type="submission" date="2016-10" db="EMBL/GenBank/DDBJ databases">
        <authorList>
            <person name="de Groot N.N."/>
        </authorList>
    </citation>
    <scope>NUCLEOTIDE SEQUENCE [LARGE SCALE GENOMIC DNA]</scope>
    <source>
        <strain evidence="8 9">NE2</strain>
    </source>
</reference>
<dbReference type="STRING" id="1612308.SAMN05444581_10784"/>
<dbReference type="Pfam" id="PF03444">
    <property type="entry name" value="WHD_HrcA"/>
    <property type="match status" value="1"/>
</dbReference>
<name>A0A1I3Z6S9_9HYPH</name>
<dbReference type="Proteomes" id="UP000198755">
    <property type="component" value="Unassembled WGS sequence"/>
</dbReference>
<dbReference type="GO" id="GO:0045892">
    <property type="term" value="P:negative regulation of DNA-templated transcription"/>
    <property type="evidence" value="ECO:0007669"/>
    <property type="project" value="UniProtKB-UniRule"/>
</dbReference>
<dbReference type="SUPFAM" id="SSF55781">
    <property type="entry name" value="GAF domain-like"/>
    <property type="match status" value="1"/>
</dbReference>
<dbReference type="InterPro" id="IPR021153">
    <property type="entry name" value="HrcA_C"/>
</dbReference>
<dbReference type="InterPro" id="IPR036390">
    <property type="entry name" value="WH_DNA-bd_sf"/>
</dbReference>
<dbReference type="InterPro" id="IPR036388">
    <property type="entry name" value="WH-like_DNA-bd_sf"/>
</dbReference>